<dbReference type="AlphaFoldDB" id="A0A286E4S2"/>
<protein>
    <submittedName>
        <fullName evidence="1">Phosphonate transport system substrate-binding protein</fullName>
    </submittedName>
</protein>
<gene>
    <name evidence="1" type="ORF">SAMN02746062_00418</name>
</gene>
<dbReference type="SUPFAM" id="SSF53850">
    <property type="entry name" value="Periplasmic binding protein-like II"/>
    <property type="match status" value="1"/>
</dbReference>
<evidence type="ECO:0000313" key="2">
    <source>
        <dbReference type="Proteomes" id="UP000219669"/>
    </source>
</evidence>
<sequence>MLNFLIAPDFPPKNFIGWHMFNTCLQRRTSQPVHLLTPTDHLEQMEWLDSKTVDLIYANPFDATKLVREKGYLPVAIPVDKFDEVVIATHLNSPYQHSDELKAGCKIIATDNFDVRLIGLRLLESAGVHEQDINWVPASTFPVAARNLIDQQGDAAFFLASAYHSFNNMTHSQLRVLMESSLKELSHVVLLHPSQADSQALLQQAFADMINHPADKMALEDLGLEKGFRVLTEEDVEFMIDLIDTLK</sequence>
<proteinExistence type="predicted"/>
<dbReference type="EMBL" id="OCNF01000003">
    <property type="protein sequence ID" value="SOD65874.1"/>
    <property type="molecule type" value="Genomic_DNA"/>
</dbReference>
<dbReference type="Proteomes" id="UP000219669">
    <property type="component" value="Unassembled WGS sequence"/>
</dbReference>
<evidence type="ECO:0000313" key="1">
    <source>
        <dbReference type="EMBL" id="SOD65874.1"/>
    </source>
</evidence>
<dbReference type="Gene3D" id="3.40.190.10">
    <property type="entry name" value="Periplasmic binding protein-like II"/>
    <property type="match status" value="2"/>
</dbReference>
<reference evidence="1 2" key="1">
    <citation type="submission" date="2017-09" db="EMBL/GenBank/DDBJ databases">
        <authorList>
            <person name="Ehlers B."/>
            <person name="Leendertz F.H."/>
        </authorList>
    </citation>
    <scope>NUCLEOTIDE SEQUENCE [LARGE SCALE GENOMIC DNA]</scope>
    <source>
        <strain evidence="1 2">DSM 16848</strain>
    </source>
</reference>
<dbReference type="OrthoDB" id="34246at2"/>
<organism evidence="1 2">
    <name type="scientific">Alysiella filiformis DSM 16848</name>
    <dbReference type="NCBI Taxonomy" id="1120981"/>
    <lineage>
        <taxon>Bacteria</taxon>
        <taxon>Pseudomonadati</taxon>
        <taxon>Pseudomonadota</taxon>
        <taxon>Betaproteobacteria</taxon>
        <taxon>Neisseriales</taxon>
        <taxon>Neisseriaceae</taxon>
        <taxon>Alysiella</taxon>
    </lineage>
</organism>
<dbReference type="RefSeq" id="WP_097113515.1">
    <property type="nucleotide sequence ID" value="NZ_CP083931.1"/>
</dbReference>
<name>A0A286E4S2_9NEIS</name>
<keyword evidence="2" id="KW-1185">Reference proteome</keyword>
<accession>A0A286E4S2</accession>
<dbReference type="Pfam" id="PF12974">
    <property type="entry name" value="Phosphonate-bd"/>
    <property type="match status" value="1"/>
</dbReference>